<keyword evidence="4" id="KW-1185">Reference proteome</keyword>
<dbReference type="InterPro" id="IPR013785">
    <property type="entry name" value="Aldolase_TIM"/>
</dbReference>
<dbReference type="PANTHER" id="PTHR35273">
    <property type="entry name" value="ALPHA-1,4 POLYGALACTOSAMINIDASE, PUTATIVE (AFU_ORTHOLOGUE AFUA_3G07890)-RELATED"/>
    <property type="match status" value="1"/>
</dbReference>
<protein>
    <recommendedName>
        <fullName evidence="2">Glycoside-hydrolase family GH114 TIM-barrel domain-containing protein</fullName>
    </recommendedName>
</protein>
<dbReference type="SUPFAM" id="SSF51445">
    <property type="entry name" value="(Trans)glycosidases"/>
    <property type="match status" value="1"/>
</dbReference>
<proteinExistence type="predicted"/>
<gene>
    <name evidence="3" type="ORF">B7G54_25860</name>
</gene>
<reference evidence="3 4" key="1">
    <citation type="submission" date="2017-04" db="EMBL/GenBank/DDBJ databases">
        <title>Burkholderia puraquae sp. nov., a novel Burkholderia cepacia complex species from hospital setting samples.</title>
        <authorList>
            <person name="Martina P."/>
            <person name="Leguizamon M."/>
            <person name="Prieto C."/>
            <person name="Sousa S."/>
            <person name="Montanaro P."/>
            <person name="Draghi W."/>
            <person name="Staembler M."/>
            <person name="Bettiol M."/>
            <person name="Figoli C."/>
            <person name="Palau J."/>
            <person name="Alvarez F."/>
            <person name="Benetti S."/>
            <person name="Anchat E."/>
            <person name="Vescina C."/>
            <person name="Ferreras J."/>
            <person name="Lasch P."/>
            <person name="Lagares A."/>
            <person name="Zorreguieta A."/>
            <person name="Yantorno O."/>
            <person name="Bosch A."/>
        </authorList>
    </citation>
    <scope>NUCLEOTIDE SEQUENCE [LARGE SCALE GENOMIC DNA]</scope>
    <source>
        <strain evidence="3 4">CAMPA 1040</strain>
    </source>
</reference>
<dbReference type="OrthoDB" id="505502at2"/>
<evidence type="ECO:0000313" key="4">
    <source>
        <dbReference type="Proteomes" id="UP000193146"/>
    </source>
</evidence>
<sequence>MRTGFPTTWRPANERGWAGRRPCGSPVSSRRDFPWSPTSATGNRRNRRVHALNGNCHSNASRSAGSQPPCRQKSTNRNRWAWCSRLPSGHASCIPAPLLHRSVGRYTARIPLHVSSTLPRILTRRPTGKGFAVSARSFASFVLMLLLAACGGDSDSSVPGSAVAAASARASQAAAWKPLVPGTSWQWQIDGNPINEKVLDGVNNPRKMFDVDMELTDAGTIQRLKAKGIYVVCYMEVGGREDTRGDAGKFPDSVLGNPVEGYEDHERWLDIRQTAILMPLMLARLDQAKKKGCDGIEPDLDDSYRQETGFPLTRDDQLRYNTALIAAAHDRGMSMGLKNGSGIATAMAKVADWALNEQCNRFHECDDYASFIALNKAVFNVEYTRPDGMTLADFCPADNRANFDGILKLSSDTLSALPRAACRFE</sequence>
<evidence type="ECO:0000256" key="1">
    <source>
        <dbReference type="SAM" id="MobiDB-lite"/>
    </source>
</evidence>
<feature type="domain" description="Glycoside-hydrolase family GH114 TIM-barrel" evidence="2">
    <location>
        <begin position="184"/>
        <end position="410"/>
    </location>
</feature>
<accession>A0A1X1PBC9</accession>
<comment type="caution">
    <text evidence="3">The sequence shown here is derived from an EMBL/GenBank/DDBJ whole genome shotgun (WGS) entry which is preliminary data.</text>
</comment>
<dbReference type="PANTHER" id="PTHR35273:SF2">
    <property type="entry name" value="ALPHA-GALACTOSIDASE"/>
    <property type="match status" value="1"/>
</dbReference>
<dbReference type="Proteomes" id="UP000193146">
    <property type="component" value="Unassembled WGS sequence"/>
</dbReference>
<name>A0A1X1PBC9_9BURK</name>
<dbReference type="Pfam" id="PF03537">
    <property type="entry name" value="Glyco_hydro_114"/>
    <property type="match status" value="1"/>
</dbReference>
<feature type="region of interest" description="Disordered" evidence="1">
    <location>
        <begin position="1"/>
        <end position="47"/>
    </location>
</feature>
<dbReference type="InterPro" id="IPR017853">
    <property type="entry name" value="GH"/>
</dbReference>
<dbReference type="InterPro" id="IPR004352">
    <property type="entry name" value="GH114_TIM-barrel"/>
</dbReference>
<dbReference type="Gene3D" id="3.20.20.70">
    <property type="entry name" value="Aldolase class I"/>
    <property type="match status" value="1"/>
</dbReference>
<evidence type="ECO:0000313" key="3">
    <source>
        <dbReference type="EMBL" id="ORT82872.1"/>
    </source>
</evidence>
<dbReference type="EMBL" id="NBYX01000015">
    <property type="protein sequence ID" value="ORT82872.1"/>
    <property type="molecule type" value="Genomic_DNA"/>
</dbReference>
<organism evidence="3 4">
    <name type="scientific">Burkholderia puraquae</name>
    <dbReference type="NCBI Taxonomy" id="1904757"/>
    <lineage>
        <taxon>Bacteria</taxon>
        <taxon>Pseudomonadati</taxon>
        <taxon>Pseudomonadota</taxon>
        <taxon>Betaproteobacteria</taxon>
        <taxon>Burkholderiales</taxon>
        <taxon>Burkholderiaceae</taxon>
        <taxon>Burkholderia</taxon>
        <taxon>Burkholderia cepacia complex</taxon>
    </lineage>
</organism>
<evidence type="ECO:0000259" key="2">
    <source>
        <dbReference type="Pfam" id="PF03537"/>
    </source>
</evidence>
<dbReference type="AlphaFoldDB" id="A0A1X1PBC9"/>